<feature type="domain" description="Heavy metal binding" evidence="5">
    <location>
        <begin position="184"/>
        <end position="211"/>
    </location>
</feature>
<gene>
    <name evidence="9" type="ORF">CAP_8125</name>
</gene>
<comment type="caution">
    <text evidence="9">The sequence shown here is derived from an EMBL/GenBank/DDBJ whole genome shotgun (WGS) entry which is preliminary data.</text>
</comment>
<protein>
    <submittedName>
        <fullName evidence="9">Putative Co/Zn/Cd efflux system membrane fusion protein</fullName>
    </submittedName>
</protein>
<evidence type="ECO:0000259" key="8">
    <source>
        <dbReference type="Pfam" id="PF25975"/>
    </source>
</evidence>
<dbReference type="GO" id="GO:0046914">
    <property type="term" value="F:transition metal ion binding"/>
    <property type="evidence" value="ECO:0007669"/>
    <property type="project" value="TreeGrafter"/>
</dbReference>
<evidence type="ECO:0000259" key="5">
    <source>
        <dbReference type="Pfam" id="PF19335"/>
    </source>
</evidence>
<proteinExistence type="inferred from homology"/>
<dbReference type="RefSeq" id="WP_044237087.1">
    <property type="nucleotide sequence ID" value="NZ_ASRX01000008.1"/>
</dbReference>
<evidence type="ECO:0000256" key="3">
    <source>
        <dbReference type="SAM" id="MobiDB-lite"/>
    </source>
</evidence>
<feature type="domain" description="CusB-like beta-barrel" evidence="7">
    <location>
        <begin position="429"/>
        <end position="504"/>
    </location>
</feature>
<dbReference type="PANTHER" id="PTHR30097">
    <property type="entry name" value="CATION EFFLUX SYSTEM PROTEIN CUSB"/>
    <property type="match status" value="1"/>
</dbReference>
<dbReference type="OrthoDB" id="9806939at2"/>
<evidence type="ECO:0000256" key="2">
    <source>
        <dbReference type="ARBA" id="ARBA00022448"/>
    </source>
</evidence>
<dbReference type="InterPro" id="IPR058649">
    <property type="entry name" value="CzcB_C"/>
</dbReference>
<feature type="domain" description="CzcB-like C-terminal circularly permuted SH3-like" evidence="8">
    <location>
        <begin position="510"/>
        <end position="570"/>
    </location>
</feature>
<evidence type="ECO:0000313" key="10">
    <source>
        <dbReference type="Proteomes" id="UP000019678"/>
    </source>
</evidence>
<dbReference type="GO" id="GO:0022857">
    <property type="term" value="F:transmembrane transporter activity"/>
    <property type="evidence" value="ECO:0007669"/>
    <property type="project" value="InterPro"/>
</dbReference>
<evidence type="ECO:0000256" key="4">
    <source>
        <dbReference type="SAM" id="Phobius"/>
    </source>
</evidence>
<dbReference type="GO" id="GO:0030288">
    <property type="term" value="C:outer membrane-bounded periplasmic space"/>
    <property type="evidence" value="ECO:0007669"/>
    <property type="project" value="TreeGrafter"/>
</dbReference>
<feature type="compositionally biased region" description="Low complexity" evidence="3">
    <location>
        <begin position="128"/>
        <end position="142"/>
    </location>
</feature>
<dbReference type="Proteomes" id="UP000019678">
    <property type="component" value="Unassembled WGS sequence"/>
</dbReference>
<dbReference type="NCBIfam" id="TIGR01730">
    <property type="entry name" value="RND_mfp"/>
    <property type="match status" value="1"/>
</dbReference>
<dbReference type="InterPro" id="IPR045800">
    <property type="entry name" value="HMBD"/>
</dbReference>
<dbReference type="InterPro" id="IPR058790">
    <property type="entry name" value="BSH_CusB"/>
</dbReference>
<feature type="compositionally biased region" description="Basic and acidic residues" evidence="3">
    <location>
        <begin position="26"/>
        <end position="46"/>
    </location>
</feature>
<feature type="region of interest" description="Disordered" evidence="3">
    <location>
        <begin position="1"/>
        <end position="47"/>
    </location>
</feature>
<dbReference type="SUPFAM" id="SSF111369">
    <property type="entry name" value="HlyD-like secretion proteins"/>
    <property type="match status" value="1"/>
</dbReference>
<accession>A0A017TEH2</accession>
<dbReference type="GO" id="GO:0016020">
    <property type="term" value="C:membrane"/>
    <property type="evidence" value="ECO:0007669"/>
    <property type="project" value="InterPro"/>
</dbReference>
<feature type="compositionally biased region" description="Gly residues" evidence="3">
    <location>
        <begin position="143"/>
        <end position="158"/>
    </location>
</feature>
<comment type="similarity">
    <text evidence="1">Belongs to the membrane fusion protein (MFP) (TC 8.A.1) family.</text>
</comment>
<keyword evidence="4" id="KW-1133">Transmembrane helix</keyword>
<dbReference type="FunFam" id="2.40.30.170:FF:000010">
    <property type="entry name" value="Efflux RND transporter periplasmic adaptor subunit"/>
    <property type="match status" value="1"/>
</dbReference>
<dbReference type="eggNOG" id="COG0845">
    <property type="taxonomic scope" value="Bacteria"/>
</dbReference>
<feature type="domain" description="CusB-like barrel-sandwich hybrid" evidence="6">
    <location>
        <begin position="276"/>
        <end position="423"/>
    </location>
</feature>
<evidence type="ECO:0000313" key="9">
    <source>
        <dbReference type="EMBL" id="EYF07624.1"/>
    </source>
</evidence>
<feature type="domain" description="Heavy metal binding" evidence="5">
    <location>
        <begin position="91"/>
        <end position="116"/>
    </location>
</feature>
<feature type="compositionally biased region" description="Low complexity" evidence="3">
    <location>
        <begin position="159"/>
        <end position="174"/>
    </location>
</feature>
<dbReference type="EMBL" id="ASRX01000008">
    <property type="protein sequence ID" value="EYF07624.1"/>
    <property type="molecule type" value="Genomic_DNA"/>
</dbReference>
<keyword evidence="2" id="KW-0813">Transport</keyword>
<dbReference type="Gene3D" id="2.40.30.170">
    <property type="match status" value="1"/>
</dbReference>
<dbReference type="Pfam" id="PF19335">
    <property type="entry name" value="HMBD"/>
    <property type="match status" value="2"/>
</dbReference>
<dbReference type="GO" id="GO:0015679">
    <property type="term" value="P:plasma membrane copper ion transport"/>
    <property type="evidence" value="ECO:0007669"/>
    <property type="project" value="TreeGrafter"/>
</dbReference>
<dbReference type="STRING" id="1192034.CAP_8125"/>
<feature type="transmembrane region" description="Helical" evidence="4">
    <location>
        <begin position="58"/>
        <end position="77"/>
    </location>
</feature>
<dbReference type="PANTHER" id="PTHR30097:SF15">
    <property type="entry name" value="CATION EFFLUX SYSTEM PROTEIN CUSB"/>
    <property type="match status" value="1"/>
</dbReference>
<keyword evidence="10" id="KW-1185">Reference proteome</keyword>
<dbReference type="InterPro" id="IPR051909">
    <property type="entry name" value="MFP_Cation_Efflux"/>
</dbReference>
<sequence>MTQEDEPGALKRGASREEGGCEEGTVEERSREPAPEEHFHEGEEAPPRGVKGMAVVRWVLLAVMALAAVASVVSYVAPKLGWMETAQAAQFYCPMHPQITSDRPGECPICHMALEPIPEGRKQGRGATGASTTSTTSTHAHGAGQGETHGSGAHGSGAHGSDAHGSGAHAAAAATVTPPETGFWCPMHPEVRSETPGAICEKCGGMVLVPVPTREEREAAAREALRKPPQGTTEVTVALDRAQAIGVRTARVEKAGRGGTLRVTAAVEAPEQGRAEVNVRAEGFVEAIRVKQTGVRVKAGELLASVYSPEIFQAQQELLAMKAFGGLPSMSGAAGVAGVAGVPGMSGKPGTGDGHAAAVSPPLAAARKRLELLGLGAATVTRILEKGEPVRAVGVSSPISGYVVRKNVVLGSRVTPEAPLFEVVDLAQVYIIASVHPSQLAGVRVGDRATFTTPSLPGKRFEARVDLVYPDVDLATRSARVRFQVENAELALRPGQFGMAELHAGEGETLTVPRDAVVDTGRAVYVFVVKEGGRYVPRAVTLGPEVGERVVVTEGVTEGEEVVARATFLIDAESRLSASLSGEAPR</sequence>
<organism evidence="9 10">
    <name type="scientific">Chondromyces apiculatus DSM 436</name>
    <dbReference type="NCBI Taxonomy" id="1192034"/>
    <lineage>
        <taxon>Bacteria</taxon>
        <taxon>Pseudomonadati</taxon>
        <taxon>Myxococcota</taxon>
        <taxon>Polyangia</taxon>
        <taxon>Polyangiales</taxon>
        <taxon>Polyangiaceae</taxon>
        <taxon>Chondromyces</taxon>
    </lineage>
</organism>
<keyword evidence="4" id="KW-0812">Transmembrane</keyword>
<evidence type="ECO:0000259" key="6">
    <source>
        <dbReference type="Pfam" id="PF25919"/>
    </source>
</evidence>
<evidence type="ECO:0000259" key="7">
    <source>
        <dbReference type="Pfam" id="PF25954"/>
    </source>
</evidence>
<reference evidence="9 10" key="1">
    <citation type="submission" date="2013-05" db="EMBL/GenBank/DDBJ databases">
        <title>Genome assembly of Chondromyces apiculatus DSM 436.</title>
        <authorList>
            <person name="Sharma G."/>
            <person name="Khatri I."/>
            <person name="Kaur C."/>
            <person name="Mayilraj S."/>
            <person name="Subramanian S."/>
        </authorList>
    </citation>
    <scope>NUCLEOTIDE SEQUENCE [LARGE SCALE GENOMIC DNA]</scope>
    <source>
        <strain evidence="9 10">DSM 436</strain>
    </source>
</reference>
<dbReference type="InterPro" id="IPR058792">
    <property type="entry name" value="Beta-barrel_RND_2"/>
</dbReference>
<keyword evidence="4" id="KW-0472">Membrane</keyword>
<dbReference type="Pfam" id="PF25975">
    <property type="entry name" value="CzcB_C"/>
    <property type="match status" value="1"/>
</dbReference>
<dbReference type="Pfam" id="PF25954">
    <property type="entry name" value="Beta-barrel_RND_2"/>
    <property type="match status" value="1"/>
</dbReference>
<dbReference type="GO" id="GO:0060003">
    <property type="term" value="P:copper ion export"/>
    <property type="evidence" value="ECO:0007669"/>
    <property type="project" value="TreeGrafter"/>
</dbReference>
<feature type="region of interest" description="Disordered" evidence="3">
    <location>
        <begin position="118"/>
        <end position="174"/>
    </location>
</feature>
<name>A0A017TEH2_9BACT</name>
<dbReference type="Gene3D" id="2.40.420.20">
    <property type="match status" value="1"/>
</dbReference>
<evidence type="ECO:0000256" key="1">
    <source>
        <dbReference type="ARBA" id="ARBA00009477"/>
    </source>
</evidence>
<dbReference type="AlphaFoldDB" id="A0A017TEH2"/>
<dbReference type="Pfam" id="PF25919">
    <property type="entry name" value="BSH_CusB"/>
    <property type="match status" value="1"/>
</dbReference>
<dbReference type="InterPro" id="IPR006143">
    <property type="entry name" value="RND_pump_MFP"/>
</dbReference>